<dbReference type="RefSeq" id="WP_103696482.1">
    <property type="nucleotide sequence ID" value="NZ_RBTD01000253.1"/>
</dbReference>
<reference evidence="1 2" key="1">
    <citation type="submission" date="2018-08" db="EMBL/GenBank/DDBJ databases">
        <title>Recombination of ecologically and evolutionarily significant loci maintains genetic cohesion in the Pseudomonas syringae species complex.</title>
        <authorList>
            <person name="Dillon M."/>
            <person name="Thakur S."/>
            <person name="Almeida R.N.D."/>
            <person name="Weir B.S."/>
            <person name="Guttman D.S."/>
        </authorList>
    </citation>
    <scope>NUCLEOTIDE SEQUENCE [LARGE SCALE GENOMIC DNA]</scope>
    <source>
        <strain evidence="1 2">ICMP 6941</strain>
    </source>
</reference>
<evidence type="ECO:0000313" key="1">
    <source>
        <dbReference type="EMBL" id="RMT19270.1"/>
    </source>
</evidence>
<proteinExistence type="predicted"/>
<comment type="caution">
    <text evidence="1">The sequence shown here is derived from an EMBL/GenBank/DDBJ whole genome shotgun (WGS) entry which is preliminary data.</text>
</comment>
<dbReference type="EMBL" id="RBTD01000253">
    <property type="protein sequence ID" value="RMT19270.1"/>
    <property type="molecule type" value="Genomic_DNA"/>
</dbReference>
<accession>A0A3M5J8W4</accession>
<organism evidence="1 2">
    <name type="scientific">Pseudomonas amygdali pv. mori</name>
    <dbReference type="NCBI Taxonomy" id="34065"/>
    <lineage>
        <taxon>Bacteria</taxon>
        <taxon>Pseudomonadati</taxon>
        <taxon>Pseudomonadota</taxon>
        <taxon>Gammaproteobacteria</taxon>
        <taxon>Pseudomonadales</taxon>
        <taxon>Pseudomonadaceae</taxon>
        <taxon>Pseudomonas</taxon>
        <taxon>Pseudomonas amygdali</taxon>
    </lineage>
</organism>
<dbReference type="Proteomes" id="UP000276194">
    <property type="component" value="Unassembled WGS sequence"/>
</dbReference>
<evidence type="ECO:0000313" key="2">
    <source>
        <dbReference type="Proteomes" id="UP000276194"/>
    </source>
</evidence>
<sequence length="169" mass="19188">MSEFPKAATVFAASTPRFVGKFPDNDSEELWVADIKACVPGGICQVFRNVMFVEAQGAAYIFGVENEDGRPIGVRAELAERQQDFVDFLREQNEIMDRSIGGFGALFQGSEYASEARVTAAYMIHRKHLKYLALGYRNREGEYLREKFDDSNEFLESARSMLSFDELDR</sequence>
<dbReference type="AlphaFoldDB" id="A0A3M5J8W4"/>
<name>A0A3M5J8W4_PSEA0</name>
<protein>
    <submittedName>
        <fullName evidence="1">Uncharacterized protein</fullName>
    </submittedName>
</protein>
<gene>
    <name evidence="1" type="ORF">ALP52_01233</name>
</gene>